<comment type="subcellular location">
    <subcellularLocation>
        <location evidence="1">Secreted</location>
    </subcellularLocation>
</comment>
<feature type="signal peptide" evidence="7">
    <location>
        <begin position="1"/>
        <end position="21"/>
    </location>
</feature>
<accession>A0AAV7PV44</accession>
<organism evidence="8 9">
    <name type="scientific">Pleurodeles waltl</name>
    <name type="common">Iberian ribbed newt</name>
    <dbReference type="NCBI Taxonomy" id="8319"/>
    <lineage>
        <taxon>Eukaryota</taxon>
        <taxon>Metazoa</taxon>
        <taxon>Chordata</taxon>
        <taxon>Craniata</taxon>
        <taxon>Vertebrata</taxon>
        <taxon>Euteleostomi</taxon>
        <taxon>Amphibia</taxon>
        <taxon>Batrachia</taxon>
        <taxon>Caudata</taxon>
        <taxon>Salamandroidea</taxon>
        <taxon>Salamandridae</taxon>
        <taxon>Pleurodelinae</taxon>
        <taxon>Pleurodeles</taxon>
    </lineage>
</organism>
<dbReference type="InterPro" id="IPR021116">
    <property type="entry name" value="Calcitonin/adrenomedullin"/>
</dbReference>
<comment type="similarity">
    <text evidence="2">Belongs to the adrenomedullin family.</text>
</comment>
<evidence type="ECO:0000256" key="3">
    <source>
        <dbReference type="ARBA" id="ARBA00022525"/>
    </source>
</evidence>
<evidence type="ECO:0000313" key="9">
    <source>
        <dbReference type="Proteomes" id="UP001066276"/>
    </source>
</evidence>
<evidence type="ECO:0000313" key="8">
    <source>
        <dbReference type="EMBL" id="KAJ1131819.1"/>
    </source>
</evidence>
<keyword evidence="9" id="KW-1185">Reference proteome</keyword>
<protein>
    <submittedName>
        <fullName evidence="8">Uncharacterized protein</fullName>
    </submittedName>
</protein>
<dbReference type="GO" id="GO:0005179">
    <property type="term" value="F:hormone activity"/>
    <property type="evidence" value="ECO:0007669"/>
    <property type="project" value="InterPro"/>
</dbReference>
<dbReference type="AlphaFoldDB" id="A0AAV7PV44"/>
<evidence type="ECO:0000256" key="7">
    <source>
        <dbReference type="SAM" id="SignalP"/>
    </source>
</evidence>
<dbReference type="GO" id="GO:0005576">
    <property type="term" value="C:extracellular region"/>
    <property type="evidence" value="ECO:0007669"/>
    <property type="project" value="UniProtKB-SubCell"/>
</dbReference>
<keyword evidence="3" id="KW-0964">Secreted</keyword>
<gene>
    <name evidence="8" type="ORF">NDU88_010151</name>
</gene>
<reference evidence="8" key="1">
    <citation type="journal article" date="2022" name="bioRxiv">
        <title>Sequencing and chromosome-scale assembly of the giantPleurodeles waltlgenome.</title>
        <authorList>
            <person name="Brown T."/>
            <person name="Elewa A."/>
            <person name="Iarovenko S."/>
            <person name="Subramanian E."/>
            <person name="Araus A.J."/>
            <person name="Petzold A."/>
            <person name="Susuki M."/>
            <person name="Suzuki K.-i.T."/>
            <person name="Hayashi T."/>
            <person name="Toyoda A."/>
            <person name="Oliveira C."/>
            <person name="Osipova E."/>
            <person name="Leigh N.D."/>
            <person name="Simon A."/>
            <person name="Yun M.H."/>
        </authorList>
    </citation>
    <scope>NUCLEOTIDE SEQUENCE</scope>
    <source>
        <strain evidence="8">20211129_DDA</strain>
        <tissue evidence="8">Liver</tissue>
    </source>
</reference>
<feature type="disulfide bond" evidence="6">
    <location>
        <begin position="107"/>
        <end position="112"/>
    </location>
</feature>
<keyword evidence="5 6" id="KW-1015">Disulfide bond</keyword>
<evidence type="ECO:0000256" key="2">
    <source>
        <dbReference type="ARBA" id="ARBA00010575"/>
    </source>
</evidence>
<dbReference type="PANTHER" id="PTHR23414">
    <property type="entry name" value="ADRENOMEDULLIN, ADM"/>
    <property type="match status" value="1"/>
</dbReference>
<sequence>MAPFCLLLALICGTVASLSDAEWDEGSDRHSRHNPPPVASFLERLKTLRTRRSEGELVHPAAALQPQGDSLYVRPEETGGVFSSHHGSVPYQREKRHVPPAVAMRGCHLGTCQTQNLASMLYRLGYKYGKDDSNKNTRDPQGYGRRRRSLRVRHAALRTTWAQHPLNT</sequence>
<dbReference type="GO" id="GO:0007189">
    <property type="term" value="P:adenylate cyclase-activating G protein-coupled receptor signaling pathway"/>
    <property type="evidence" value="ECO:0007669"/>
    <property type="project" value="TreeGrafter"/>
</dbReference>
<name>A0AAV7PV44_PLEWA</name>
<dbReference type="InterPro" id="IPR051665">
    <property type="entry name" value="Adrenomedullin-reg_peptide"/>
</dbReference>
<dbReference type="EMBL" id="JANPWB010000011">
    <property type="protein sequence ID" value="KAJ1131819.1"/>
    <property type="molecule type" value="Genomic_DNA"/>
</dbReference>
<keyword evidence="4 7" id="KW-0732">Signal</keyword>
<comment type="caution">
    <text evidence="8">The sequence shown here is derived from an EMBL/GenBank/DDBJ whole genome shotgun (WGS) entry which is preliminary data.</text>
</comment>
<evidence type="ECO:0000256" key="5">
    <source>
        <dbReference type="ARBA" id="ARBA00023157"/>
    </source>
</evidence>
<dbReference type="GO" id="GO:0010460">
    <property type="term" value="P:positive regulation of heart rate"/>
    <property type="evidence" value="ECO:0007669"/>
    <property type="project" value="TreeGrafter"/>
</dbReference>
<proteinExistence type="inferred from homology"/>
<evidence type="ECO:0000256" key="1">
    <source>
        <dbReference type="ARBA" id="ARBA00004613"/>
    </source>
</evidence>
<feature type="chain" id="PRO_5043944682" evidence="7">
    <location>
        <begin position="22"/>
        <end position="168"/>
    </location>
</feature>
<evidence type="ECO:0000256" key="4">
    <source>
        <dbReference type="ARBA" id="ARBA00022729"/>
    </source>
</evidence>
<dbReference type="GO" id="GO:0003073">
    <property type="term" value="P:regulation of systemic arterial blood pressure"/>
    <property type="evidence" value="ECO:0007669"/>
    <property type="project" value="TreeGrafter"/>
</dbReference>
<dbReference type="Pfam" id="PF00214">
    <property type="entry name" value="Calc_CGRP_IAPP"/>
    <property type="match status" value="1"/>
</dbReference>
<evidence type="ECO:0000256" key="6">
    <source>
        <dbReference type="PIRSR" id="PIRSR621116-50"/>
    </source>
</evidence>
<dbReference type="Proteomes" id="UP001066276">
    <property type="component" value="Chromosome 7"/>
</dbReference>